<feature type="region of interest" description="Disordered" evidence="1">
    <location>
        <begin position="1"/>
        <end position="26"/>
    </location>
</feature>
<sequence length="85" mass="9344">MRKGASCHYDVIPPGSRGASLAGDSLDRRDNVTRRVVCTSRTAGAASTRRAVCTRRAKRRVQRDYGVGGRARGQGRRWEVGNVTR</sequence>
<feature type="region of interest" description="Disordered" evidence="1">
    <location>
        <begin position="64"/>
        <end position="85"/>
    </location>
</feature>
<reference evidence="2" key="2">
    <citation type="journal article" date="2015" name="Data Brief">
        <title>Shoot transcriptome of the giant reed, Arundo donax.</title>
        <authorList>
            <person name="Barrero R.A."/>
            <person name="Guerrero F.D."/>
            <person name="Moolhuijzen P."/>
            <person name="Goolsby J.A."/>
            <person name="Tidwell J."/>
            <person name="Bellgard S.E."/>
            <person name="Bellgard M.I."/>
        </authorList>
    </citation>
    <scope>NUCLEOTIDE SEQUENCE</scope>
    <source>
        <tissue evidence="2">Shoot tissue taken approximately 20 cm above the soil surface</tissue>
    </source>
</reference>
<organism evidence="2">
    <name type="scientific">Arundo donax</name>
    <name type="common">Giant reed</name>
    <name type="synonym">Donax arundinaceus</name>
    <dbReference type="NCBI Taxonomy" id="35708"/>
    <lineage>
        <taxon>Eukaryota</taxon>
        <taxon>Viridiplantae</taxon>
        <taxon>Streptophyta</taxon>
        <taxon>Embryophyta</taxon>
        <taxon>Tracheophyta</taxon>
        <taxon>Spermatophyta</taxon>
        <taxon>Magnoliopsida</taxon>
        <taxon>Liliopsida</taxon>
        <taxon>Poales</taxon>
        <taxon>Poaceae</taxon>
        <taxon>PACMAD clade</taxon>
        <taxon>Arundinoideae</taxon>
        <taxon>Arundineae</taxon>
        <taxon>Arundo</taxon>
    </lineage>
</organism>
<reference evidence="2" key="1">
    <citation type="submission" date="2014-09" db="EMBL/GenBank/DDBJ databases">
        <authorList>
            <person name="Magalhaes I.L.F."/>
            <person name="Oliveira U."/>
            <person name="Santos F.R."/>
            <person name="Vidigal T.H.D.A."/>
            <person name="Brescovit A.D."/>
            <person name="Santos A.J."/>
        </authorList>
    </citation>
    <scope>NUCLEOTIDE SEQUENCE</scope>
    <source>
        <tissue evidence="2">Shoot tissue taken approximately 20 cm above the soil surface</tissue>
    </source>
</reference>
<dbReference type="EMBL" id="GBRH01192526">
    <property type="protein sequence ID" value="JAE05370.1"/>
    <property type="molecule type" value="Transcribed_RNA"/>
</dbReference>
<protein>
    <submittedName>
        <fullName evidence="2">Coronatine-insensitive protein 1</fullName>
    </submittedName>
</protein>
<proteinExistence type="predicted"/>
<accession>A0A0A9EX57</accession>
<evidence type="ECO:0000256" key="1">
    <source>
        <dbReference type="SAM" id="MobiDB-lite"/>
    </source>
</evidence>
<dbReference type="AlphaFoldDB" id="A0A0A9EX57"/>
<name>A0A0A9EX57_ARUDO</name>
<evidence type="ECO:0000313" key="2">
    <source>
        <dbReference type="EMBL" id="JAE05370.1"/>
    </source>
</evidence>